<dbReference type="AlphaFoldDB" id="A0A200R2S9"/>
<evidence type="ECO:0000313" key="5">
    <source>
        <dbReference type="EMBL" id="OVA17032.1"/>
    </source>
</evidence>
<evidence type="ECO:0000256" key="1">
    <source>
        <dbReference type="ARBA" id="ARBA00010617"/>
    </source>
</evidence>
<evidence type="ECO:0000256" key="2">
    <source>
        <dbReference type="ARBA" id="ARBA00022723"/>
    </source>
</evidence>
<dbReference type="EMBL" id="MVGT01000455">
    <property type="protein sequence ID" value="OVA17032.1"/>
    <property type="molecule type" value="Genomic_DNA"/>
</dbReference>
<dbReference type="STRING" id="56857.A0A200R2S9"/>
<dbReference type="OrthoDB" id="1470350at2759"/>
<evidence type="ECO:0000256" key="4">
    <source>
        <dbReference type="ARBA" id="ARBA00023004"/>
    </source>
</evidence>
<dbReference type="OMA" id="ESWRIQW"/>
<dbReference type="Gene3D" id="1.10.630.10">
    <property type="entry name" value="Cytochrome P450"/>
    <property type="match status" value="1"/>
</dbReference>
<keyword evidence="3" id="KW-0560">Oxidoreductase</keyword>
<sequence>MSKNFSNFLKGPDYKETLDILGDGIFNSDSELWSTQRRLAHSLINHRRFHLFLEKTSFEKVKNGLIPVLEHVVEQGLIVDLQDVFQRFTFDSTSILLTGMDPGCLSIKFPNVPFAKALDEAEEALMYRHCMPKICWKLLR</sequence>
<keyword evidence="6" id="KW-1185">Reference proteome</keyword>
<gene>
    <name evidence="5" type="ORF">BVC80_9041g32</name>
</gene>
<comment type="similarity">
    <text evidence="1">Belongs to the cytochrome P450 family.</text>
</comment>
<evidence type="ECO:0000256" key="3">
    <source>
        <dbReference type="ARBA" id="ARBA00023002"/>
    </source>
</evidence>
<dbReference type="GO" id="GO:0020037">
    <property type="term" value="F:heme binding"/>
    <property type="evidence" value="ECO:0007669"/>
    <property type="project" value="InterPro"/>
</dbReference>
<organism evidence="5 6">
    <name type="scientific">Macleaya cordata</name>
    <name type="common">Five-seeded plume-poppy</name>
    <name type="synonym">Bocconia cordata</name>
    <dbReference type="NCBI Taxonomy" id="56857"/>
    <lineage>
        <taxon>Eukaryota</taxon>
        <taxon>Viridiplantae</taxon>
        <taxon>Streptophyta</taxon>
        <taxon>Embryophyta</taxon>
        <taxon>Tracheophyta</taxon>
        <taxon>Spermatophyta</taxon>
        <taxon>Magnoliopsida</taxon>
        <taxon>Ranunculales</taxon>
        <taxon>Papaveraceae</taxon>
        <taxon>Papaveroideae</taxon>
        <taxon>Macleaya</taxon>
    </lineage>
</organism>
<dbReference type="InParanoid" id="A0A200R2S9"/>
<keyword evidence="2" id="KW-0479">Metal-binding</keyword>
<evidence type="ECO:0008006" key="7">
    <source>
        <dbReference type="Google" id="ProtNLM"/>
    </source>
</evidence>
<dbReference type="GO" id="GO:0004497">
    <property type="term" value="F:monooxygenase activity"/>
    <property type="evidence" value="ECO:0007669"/>
    <property type="project" value="InterPro"/>
</dbReference>
<dbReference type="SUPFAM" id="SSF48264">
    <property type="entry name" value="Cytochrome P450"/>
    <property type="match status" value="1"/>
</dbReference>
<dbReference type="InterPro" id="IPR036396">
    <property type="entry name" value="Cyt_P450_sf"/>
</dbReference>
<evidence type="ECO:0000313" key="6">
    <source>
        <dbReference type="Proteomes" id="UP000195402"/>
    </source>
</evidence>
<proteinExistence type="inferred from homology"/>
<dbReference type="GO" id="GO:0016705">
    <property type="term" value="F:oxidoreductase activity, acting on paired donors, with incorporation or reduction of molecular oxygen"/>
    <property type="evidence" value="ECO:0007669"/>
    <property type="project" value="InterPro"/>
</dbReference>
<keyword evidence="4" id="KW-0408">Iron</keyword>
<protein>
    <recommendedName>
        <fullName evidence="7">Cytochrome P450</fullName>
    </recommendedName>
</protein>
<reference evidence="5 6" key="1">
    <citation type="journal article" date="2017" name="Mol. Plant">
        <title>The Genome of Medicinal Plant Macleaya cordata Provides New Insights into Benzylisoquinoline Alkaloids Metabolism.</title>
        <authorList>
            <person name="Liu X."/>
            <person name="Liu Y."/>
            <person name="Huang P."/>
            <person name="Ma Y."/>
            <person name="Qing Z."/>
            <person name="Tang Q."/>
            <person name="Cao H."/>
            <person name="Cheng P."/>
            <person name="Zheng Y."/>
            <person name="Yuan Z."/>
            <person name="Zhou Y."/>
            <person name="Liu J."/>
            <person name="Tang Z."/>
            <person name="Zhuo Y."/>
            <person name="Zhang Y."/>
            <person name="Yu L."/>
            <person name="Huang J."/>
            <person name="Yang P."/>
            <person name="Peng Q."/>
            <person name="Zhang J."/>
            <person name="Jiang W."/>
            <person name="Zhang Z."/>
            <person name="Lin K."/>
            <person name="Ro D.K."/>
            <person name="Chen X."/>
            <person name="Xiong X."/>
            <person name="Shang Y."/>
            <person name="Huang S."/>
            <person name="Zeng J."/>
        </authorList>
    </citation>
    <scope>NUCLEOTIDE SEQUENCE [LARGE SCALE GENOMIC DNA]</scope>
    <source>
        <strain evidence="6">cv. BLH2017</strain>
        <tissue evidence="5">Root</tissue>
    </source>
</reference>
<accession>A0A200R2S9</accession>
<dbReference type="PANTHER" id="PTHR24296">
    <property type="entry name" value="CYTOCHROME P450"/>
    <property type="match status" value="1"/>
</dbReference>
<dbReference type="Proteomes" id="UP000195402">
    <property type="component" value="Unassembled WGS sequence"/>
</dbReference>
<name>A0A200R2S9_MACCD</name>
<comment type="caution">
    <text evidence="5">The sequence shown here is derived from an EMBL/GenBank/DDBJ whole genome shotgun (WGS) entry which is preliminary data.</text>
</comment>
<dbReference type="GO" id="GO:0005506">
    <property type="term" value="F:iron ion binding"/>
    <property type="evidence" value="ECO:0007669"/>
    <property type="project" value="InterPro"/>
</dbReference>